<dbReference type="EMBL" id="KV419403">
    <property type="protein sequence ID" value="KZS94973.1"/>
    <property type="molecule type" value="Genomic_DNA"/>
</dbReference>
<name>A0A164WE30_9AGAM</name>
<protein>
    <submittedName>
        <fullName evidence="1">Uncharacterized protein</fullName>
    </submittedName>
</protein>
<organism evidence="1 2">
    <name type="scientific">Sistotremastrum niveocremeum HHB9708</name>
    <dbReference type="NCBI Taxonomy" id="1314777"/>
    <lineage>
        <taxon>Eukaryota</taxon>
        <taxon>Fungi</taxon>
        <taxon>Dikarya</taxon>
        <taxon>Basidiomycota</taxon>
        <taxon>Agaricomycotina</taxon>
        <taxon>Agaricomycetes</taxon>
        <taxon>Sistotremastrales</taxon>
        <taxon>Sistotremastraceae</taxon>
        <taxon>Sertulicium</taxon>
        <taxon>Sertulicium niveocremeum</taxon>
    </lineage>
</organism>
<dbReference type="AlphaFoldDB" id="A0A164WE30"/>
<accession>A0A164WE30</accession>
<keyword evidence="2" id="KW-1185">Reference proteome</keyword>
<dbReference type="InterPro" id="IPR027417">
    <property type="entry name" value="P-loop_NTPase"/>
</dbReference>
<evidence type="ECO:0000313" key="1">
    <source>
        <dbReference type="EMBL" id="KZS94973.1"/>
    </source>
</evidence>
<dbReference type="Gene3D" id="3.40.50.300">
    <property type="entry name" value="P-loop containing nucleotide triphosphate hydrolases"/>
    <property type="match status" value="1"/>
</dbReference>
<evidence type="ECO:0000313" key="2">
    <source>
        <dbReference type="Proteomes" id="UP000076722"/>
    </source>
</evidence>
<sequence length="272" mass="31677">MHPTVTSILERANPYPSKFKPHLDRSRIPRSDRRELRIRIIGCTPTRMELFISHIIARAYNANENIEPYVWQHAERVDKKKKSVWVPSTMSTLITRSNLVVDLLFTCWPNSKIRSRTTRLERRVSVHKPKSRTFFRAFHYYFHDVYLSPQMHSDSVALFCFDVMSRSSLKDIHKTYHSRGWWINPISAILTGWGIEQRSQPELVHELMTGTSDPKNEKNGPGPVLPEEGERFAGKYGYEKYIECEQGNPDHLDAVICEALSLAYGRDRMCVL</sequence>
<proteinExistence type="predicted"/>
<gene>
    <name evidence="1" type="ORF">SISNIDRAFT_548876</name>
</gene>
<dbReference type="Proteomes" id="UP000076722">
    <property type="component" value="Unassembled WGS sequence"/>
</dbReference>
<reference evidence="1 2" key="1">
    <citation type="journal article" date="2016" name="Mol. Biol. Evol.">
        <title>Comparative Genomics of Early-Diverging Mushroom-Forming Fungi Provides Insights into the Origins of Lignocellulose Decay Capabilities.</title>
        <authorList>
            <person name="Nagy L.G."/>
            <person name="Riley R."/>
            <person name="Tritt A."/>
            <person name="Adam C."/>
            <person name="Daum C."/>
            <person name="Floudas D."/>
            <person name="Sun H."/>
            <person name="Yadav J.S."/>
            <person name="Pangilinan J."/>
            <person name="Larsson K.H."/>
            <person name="Matsuura K."/>
            <person name="Barry K."/>
            <person name="Labutti K."/>
            <person name="Kuo R."/>
            <person name="Ohm R.A."/>
            <person name="Bhattacharya S.S."/>
            <person name="Shirouzu T."/>
            <person name="Yoshinaga Y."/>
            <person name="Martin F.M."/>
            <person name="Grigoriev I.V."/>
            <person name="Hibbett D.S."/>
        </authorList>
    </citation>
    <scope>NUCLEOTIDE SEQUENCE [LARGE SCALE GENOMIC DNA]</scope>
    <source>
        <strain evidence="1 2">HHB9708</strain>
    </source>
</reference>